<evidence type="ECO:0000313" key="1">
    <source>
        <dbReference type="EMBL" id="CAA9404445.1"/>
    </source>
</evidence>
<sequence>MCQFEGSPKHWQRSLSQQSLWIERLFVGVLFVRRFIETARPLSVFCY</sequence>
<reference evidence="1" key="1">
    <citation type="submission" date="2020-02" db="EMBL/GenBank/DDBJ databases">
        <authorList>
            <person name="Meier V. D."/>
        </authorList>
    </citation>
    <scope>NUCLEOTIDE SEQUENCE</scope>
    <source>
        <strain evidence="1">AVDCRST_MAG94</strain>
    </source>
</reference>
<accession>A0A6J4P9D5</accession>
<gene>
    <name evidence="1" type="ORF">AVDCRST_MAG94-6086</name>
</gene>
<organism evidence="1">
    <name type="scientific">uncultured Leptolyngbya sp</name>
    <dbReference type="NCBI Taxonomy" id="332963"/>
    <lineage>
        <taxon>Bacteria</taxon>
        <taxon>Bacillati</taxon>
        <taxon>Cyanobacteriota</taxon>
        <taxon>Cyanophyceae</taxon>
        <taxon>Leptolyngbyales</taxon>
        <taxon>Leptolyngbyaceae</taxon>
        <taxon>Leptolyngbya group</taxon>
        <taxon>Leptolyngbya</taxon>
        <taxon>environmental samples</taxon>
    </lineage>
</organism>
<dbReference type="EMBL" id="CADCTY010002098">
    <property type="protein sequence ID" value="CAA9404445.1"/>
    <property type="molecule type" value="Genomic_DNA"/>
</dbReference>
<name>A0A6J4P9D5_9CYAN</name>
<protein>
    <submittedName>
        <fullName evidence="1">Uncharacterized protein</fullName>
    </submittedName>
</protein>
<dbReference type="AlphaFoldDB" id="A0A6J4P9D5"/>
<proteinExistence type="predicted"/>